<comment type="caution">
    <text evidence="2">The sequence shown here is derived from an EMBL/GenBank/DDBJ whole genome shotgun (WGS) entry which is preliminary data.</text>
</comment>
<dbReference type="Proteomes" id="UP000298663">
    <property type="component" value="Unassembled WGS sequence"/>
</dbReference>
<accession>A0A4U5M152</accession>
<dbReference type="Gene3D" id="1.25.40.570">
    <property type="match status" value="1"/>
</dbReference>
<dbReference type="Pfam" id="PF01399">
    <property type="entry name" value="PCI"/>
    <property type="match status" value="1"/>
</dbReference>
<name>A0A4U5M152_STECR</name>
<dbReference type="InterPro" id="IPR036390">
    <property type="entry name" value="WH_DNA-bd_sf"/>
</dbReference>
<reference evidence="2 3" key="1">
    <citation type="journal article" date="2015" name="Genome Biol.">
        <title>Comparative genomics of Steinernema reveals deeply conserved gene regulatory networks.</title>
        <authorList>
            <person name="Dillman A.R."/>
            <person name="Macchietto M."/>
            <person name="Porter C.F."/>
            <person name="Rogers A."/>
            <person name="Williams B."/>
            <person name="Antoshechkin I."/>
            <person name="Lee M.M."/>
            <person name="Goodwin Z."/>
            <person name="Lu X."/>
            <person name="Lewis E.E."/>
            <person name="Goodrich-Blair H."/>
            <person name="Stock S.P."/>
            <person name="Adams B.J."/>
            <person name="Sternberg P.W."/>
            <person name="Mortazavi A."/>
        </authorList>
    </citation>
    <scope>NUCLEOTIDE SEQUENCE [LARGE SCALE GENOMIC DNA]</scope>
    <source>
        <strain evidence="2 3">ALL</strain>
    </source>
</reference>
<dbReference type="EMBL" id="AZBU02000010">
    <property type="protein sequence ID" value="TKR62408.1"/>
    <property type="molecule type" value="Genomic_DNA"/>
</dbReference>
<dbReference type="PROSITE" id="PS50250">
    <property type="entry name" value="PCI"/>
    <property type="match status" value="1"/>
</dbReference>
<evidence type="ECO:0000313" key="2">
    <source>
        <dbReference type="EMBL" id="TKR62408.1"/>
    </source>
</evidence>
<protein>
    <recommendedName>
        <fullName evidence="1">PCI domain-containing protein</fullName>
    </recommendedName>
</protein>
<evidence type="ECO:0000313" key="3">
    <source>
        <dbReference type="Proteomes" id="UP000298663"/>
    </source>
</evidence>
<sequence length="110" mass="12481">MGEASIQVHLQRLLNNVRTQTIVKMVKQYTRVRTGYLAQVLKASQEEVYRILRDAILDKGLSYRIDEIGNMVEVASEQHEETGERDLVEAVDELTGGALHVFHSVVDMVK</sequence>
<reference evidence="2 3" key="2">
    <citation type="journal article" date="2019" name="G3 (Bethesda)">
        <title>Hybrid Assembly of the Genome of the Entomopathogenic Nematode Steinernema carpocapsae Identifies the X-Chromosome.</title>
        <authorList>
            <person name="Serra L."/>
            <person name="Macchietto M."/>
            <person name="Macias-Munoz A."/>
            <person name="McGill C.J."/>
            <person name="Rodriguez I.M."/>
            <person name="Rodriguez B."/>
            <person name="Murad R."/>
            <person name="Mortazavi A."/>
        </authorList>
    </citation>
    <scope>NUCLEOTIDE SEQUENCE [LARGE SCALE GENOMIC DNA]</scope>
    <source>
        <strain evidence="2 3">ALL</strain>
    </source>
</reference>
<dbReference type="InterPro" id="IPR000717">
    <property type="entry name" value="PCI_dom"/>
</dbReference>
<dbReference type="AlphaFoldDB" id="A0A4U5M152"/>
<keyword evidence="3" id="KW-1185">Reference proteome</keyword>
<dbReference type="PANTHER" id="PTHR10678">
    <property type="entry name" value="26S PROTEASOME NON-ATPASE REGULATORY SUBUNIT 11/COP9 SIGNALOSOME COMPLEX SUBUNIT 2"/>
    <property type="match status" value="1"/>
</dbReference>
<feature type="domain" description="PCI" evidence="1">
    <location>
        <begin position="1"/>
        <end position="79"/>
    </location>
</feature>
<gene>
    <name evidence="2" type="ORF">L596_026378</name>
</gene>
<dbReference type="InterPro" id="IPR050871">
    <property type="entry name" value="26S_Proteasome/COP9_Components"/>
</dbReference>
<dbReference type="STRING" id="34508.A0A4U5M152"/>
<proteinExistence type="predicted"/>
<organism evidence="2 3">
    <name type="scientific">Steinernema carpocapsae</name>
    <name type="common">Entomopathogenic nematode</name>
    <dbReference type="NCBI Taxonomy" id="34508"/>
    <lineage>
        <taxon>Eukaryota</taxon>
        <taxon>Metazoa</taxon>
        <taxon>Ecdysozoa</taxon>
        <taxon>Nematoda</taxon>
        <taxon>Chromadorea</taxon>
        <taxon>Rhabditida</taxon>
        <taxon>Tylenchina</taxon>
        <taxon>Panagrolaimomorpha</taxon>
        <taxon>Strongyloidoidea</taxon>
        <taxon>Steinernematidae</taxon>
        <taxon>Steinernema</taxon>
    </lineage>
</organism>
<dbReference type="SMART" id="SM00088">
    <property type="entry name" value="PINT"/>
    <property type="match status" value="1"/>
</dbReference>
<evidence type="ECO:0000259" key="1">
    <source>
        <dbReference type="PROSITE" id="PS50250"/>
    </source>
</evidence>
<dbReference type="SUPFAM" id="SSF46785">
    <property type="entry name" value="Winged helix' DNA-binding domain"/>
    <property type="match status" value="1"/>
</dbReference>